<reference evidence="2" key="1">
    <citation type="journal article" name="BMC Genomics">
        <title>Long-read sequencing and de novo genome assembly of marine medaka (Oryzias melastigma).</title>
        <authorList>
            <person name="Liang P."/>
            <person name="Saqib H.S.A."/>
            <person name="Ni X."/>
            <person name="Shen Y."/>
        </authorList>
    </citation>
    <scope>NUCLEOTIDE SEQUENCE</scope>
    <source>
        <strain evidence="2">Bigg-433</strain>
    </source>
</reference>
<dbReference type="Proteomes" id="UP000646548">
    <property type="component" value="Unassembled WGS sequence"/>
</dbReference>
<evidence type="ECO:0000313" key="2">
    <source>
        <dbReference type="EMBL" id="KAF6723135.1"/>
    </source>
</evidence>
<accession>A0A834C9Y6</accession>
<comment type="caution">
    <text evidence="2">The sequence shown here is derived from an EMBL/GenBank/DDBJ whole genome shotgun (WGS) entry which is preliminary data.</text>
</comment>
<feature type="region of interest" description="Disordered" evidence="1">
    <location>
        <begin position="1"/>
        <end position="21"/>
    </location>
</feature>
<organism evidence="2 3">
    <name type="scientific">Oryzias melastigma</name>
    <name type="common">Marine medaka</name>
    <dbReference type="NCBI Taxonomy" id="30732"/>
    <lineage>
        <taxon>Eukaryota</taxon>
        <taxon>Metazoa</taxon>
        <taxon>Chordata</taxon>
        <taxon>Craniata</taxon>
        <taxon>Vertebrata</taxon>
        <taxon>Euteleostomi</taxon>
        <taxon>Actinopterygii</taxon>
        <taxon>Neopterygii</taxon>
        <taxon>Teleostei</taxon>
        <taxon>Neoteleostei</taxon>
        <taxon>Acanthomorphata</taxon>
        <taxon>Ovalentaria</taxon>
        <taxon>Atherinomorphae</taxon>
        <taxon>Beloniformes</taxon>
        <taxon>Adrianichthyidae</taxon>
        <taxon>Oryziinae</taxon>
        <taxon>Oryzias</taxon>
    </lineage>
</organism>
<gene>
    <name evidence="2" type="ORF">FQA47_003921</name>
</gene>
<evidence type="ECO:0000313" key="3">
    <source>
        <dbReference type="Proteomes" id="UP000646548"/>
    </source>
</evidence>
<name>A0A834C9Y6_ORYME</name>
<evidence type="ECO:0000256" key="1">
    <source>
        <dbReference type="SAM" id="MobiDB-lite"/>
    </source>
</evidence>
<sequence length="107" mass="12043">MRNRIKRESPPPLPSCAGIGSTKRRSARFWLRAGLRWFFLVLMVCMDPRSLLWNSSEVQAELEFCFQTSGASERRKPLLGKQGGVDATAFTVHAAVMQQSMQGNELN</sequence>
<dbReference type="AlphaFoldDB" id="A0A834C9Y6"/>
<protein>
    <submittedName>
        <fullName evidence="2">Uncharacterized protein</fullName>
    </submittedName>
</protein>
<proteinExistence type="predicted"/>
<dbReference type="EMBL" id="WKFB01000437">
    <property type="protein sequence ID" value="KAF6723135.1"/>
    <property type="molecule type" value="Genomic_DNA"/>
</dbReference>